<evidence type="ECO:0000313" key="3">
    <source>
        <dbReference type="Proteomes" id="UP001178507"/>
    </source>
</evidence>
<sequence>MPSMVDLDAPDERFPKWRQARGCMVELAPGEALYIPPYWWHHVQSLTAETTSMAMWFFEHFPLSSGVCFGVGPQAADIVLMRDVEEFLGKHFPDAPGEEDSTKARPVKAAQVAGFVRWLLPRLRLEASMPEAPEGMLLAEAEALEAKVLKLAEGRREKLLALLERRF</sequence>
<dbReference type="Proteomes" id="UP001178507">
    <property type="component" value="Unassembled WGS sequence"/>
</dbReference>
<dbReference type="Pfam" id="PF13621">
    <property type="entry name" value="Cupin_8"/>
    <property type="match status" value="1"/>
</dbReference>
<name>A0AA36HUY3_9DINO</name>
<gene>
    <name evidence="2" type="ORF">EVOR1521_LOCUS4577</name>
</gene>
<dbReference type="InterPro" id="IPR014710">
    <property type="entry name" value="RmlC-like_jellyroll"/>
</dbReference>
<dbReference type="PROSITE" id="PS51184">
    <property type="entry name" value="JMJC"/>
    <property type="match status" value="1"/>
</dbReference>
<accession>A0AA36HUY3</accession>
<evidence type="ECO:0000259" key="1">
    <source>
        <dbReference type="PROSITE" id="PS51184"/>
    </source>
</evidence>
<comment type="caution">
    <text evidence="2">The sequence shown here is derived from an EMBL/GenBank/DDBJ whole genome shotgun (WGS) entry which is preliminary data.</text>
</comment>
<proteinExistence type="predicted"/>
<dbReference type="SUPFAM" id="SSF51197">
    <property type="entry name" value="Clavaminate synthase-like"/>
    <property type="match status" value="1"/>
</dbReference>
<protein>
    <recommendedName>
        <fullName evidence="1">JmjC domain-containing protein</fullName>
    </recommendedName>
</protein>
<dbReference type="InterPro" id="IPR003347">
    <property type="entry name" value="JmjC_dom"/>
</dbReference>
<organism evidence="2 3">
    <name type="scientific">Effrenium voratum</name>
    <dbReference type="NCBI Taxonomy" id="2562239"/>
    <lineage>
        <taxon>Eukaryota</taxon>
        <taxon>Sar</taxon>
        <taxon>Alveolata</taxon>
        <taxon>Dinophyceae</taxon>
        <taxon>Suessiales</taxon>
        <taxon>Symbiodiniaceae</taxon>
        <taxon>Effrenium</taxon>
    </lineage>
</organism>
<dbReference type="Gene3D" id="2.60.120.10">
    <property type="entry name" value="Jelly Rolls"/>
    <property type="match status" value="1"/>
</dbReference>
<feature type="domain" description="JmjC" evidence="1">
    <location>
        <begin position="1"/>
        <end position="70"/>
    </location>
</feature>
<dbReference type="InterPro" id="IPR041667">
    <property type="entry name" value="Cupin_8"/>
</dbReference>
<keyword evidence="3" id="KW-1185">Reference proteome</keyword>
<dbReference type="EMBL" id="CAUJNA010000311">
    <property type="protein sequence ID" value="CAJ1375265.1"/>
    <property type="molecule type" value="Genomic_DNA"/>
</dbReference>
<evidence type="ECO:0000313" key="2">
    <source>
        <dbReference type="EMBL" id="CAJ1375265.1"/>
    </source>
</evidence>
<dbReference type="AlphaFoldDB" id="A0AA36HUY3"/>
<reference evidence="2" key="1">
    <citation type="submission" date="2023-08" db="EMBL/GenBank/DDBJ databases">
        <authorList>
            <person name="Chen Y."/>
            <person name="Shah S."/>
            <person name="Dougan E. K."/>
            <person name="Thang M."/>
            <person name="Chan C."/>
        </authorList>
    </citation>
    <scope>NUCLEOTIDE SEQUENCE</scope>
</reference>
<dbReference type="PANTHER" id="PTHR12461">
    <property type="entry name" value="HYPOXIA-INDUCIBLE FACTOR 1 ALPHA INHIBITOR-RELATED"/>
    <property type="match status" value="1"/>
</dbReference>
<dbReference type="PANTHER" id="PTHR12461:SF105">
    <property type="entry name" value="HYPOXIA-INDUCIBLE FACTOR 1-ALPHA INHIBITOR"/>
    <property type="match status" value="1"/>
</dbReference>